<proteinExistence type="predicted"/>
<name>A0A815QZB3_ADIRI</name>
<protein>
    <submittedName>
        <fullName evidence="1">Uncharacterized protein</fullName>
    </submittedName>
</protein>
<dbReference type="EMBL" id="CAJNOJ010000504">
    <property type="protein sequence ID" value="CAF1470409.1"/>
    <property type="molecule type" value="Genomic_DNA"/>
</dbReference>
<evidence type="ECO:0000313" key="2">
    <source>
        <dbReference type="EMBL" id="CAF1671721.1"/>
    </source>
</evidence>
<evidence type="ECO:0000313" key="3">
    <source>
        <dbReference type="Proteomes" id="UP000663828"/>
    </source>
</evidence>
<dbReference type="Proteomes" id="UP000663828">
    <property type="component" value="Unassembled WGS sequence"/>
</dbReference>
<organism evidence="1 4">
    <name type="scientific">Adineta ricciae</name>
    <name type="common">Rotifer</name>
    <dbReference type="NCBI Taxonomy" id="249248"/>
    <lineage>
        <taxon>Eukaryota</taxon>
        <taxon>Metazoa</taxon>
        <taxon>Spiralia</taxon>
        <taxon>Gnathifera</taxon>
        <taxon>Rotifera</taxon>
        <taxon>Eurotatoria</taxon>
        <taxon>Bdelloidea</taxon>
        <taxon>Adinetida</taxon>
        <taxon>Adinetidae</taxon>
        <taxon>Adineta</taxon>
    </lineage>
</organism>
<gene>
    <name evidence="1" type="ORF">EDS130_LOCUS40755</name>
    <name evidence="2" type="ORF">XAT740_LOCUS58811</name>
</gene>
<accession>A0A815QZB3</accession>
<sequence>MIVSIVRSCSINFKICSDPLPDNSRSSLRHNSLSSSQMAFRTCFIRTDYSEVAAKTAAHQMKFQIPLVGIDGRQAEYQKRLEG</sequence>
<evidence type="ECO:0000313" key="1">
    <source>
        <dbReference type="EMBL" id="CAF1470409.1"/>
    </source>
</evidence>
<evidence type="ECO:0000313" key="4">
    <source>
        <dbReference type="Proteomes" id="UP000663852"/>
    </source>
</evidence>
<dbReference type="Proteomes" id="UP000663852">
    <property type="component" value="Unassembled WGS sequence"/>
</dbReference>
<reference evidence="1" key="1">
    <citation type="submission" date="2021-02" db="EMBL/GenBank/DDBJ databases">
        <authorList>
            <person name="Nowell W R."/>
        </authorList>
    </citation>
    <scope>NUCLEOTIDE SEQUENCE</scope>
</reference>
<keyword evidence="3" id="KW-1185">Reference proteome</keyword>
<dbReference type="AlphaFoldDB" id="A0A815QZB3"/>
<dbReference type="EMBL" id="CAJNOR010013146">
    <property type="protein sequence ID" value="CAF1671721.1"/>
    <property type="molecule type" value="Genomic_DNA"/>
</dbReference>
<comment type="caution">
    <text evidence="1">The sequence shown here is derived from an EMBL/GenBank/DDBJ whole genome shotgun (WGS) entry which is preliminary data.</text>
</comment>